<dbReference type="EMBL" id="MU857782">
    <property type="protein sequence ID" value="KAK4243778.1"/>
    <property type="molecule type" value="Genomic_DNA"/>
</dbReference>
<keyword evidence="2" id="KW-1185">Reference proteome</keyword>
<name>A0AAN7CKH2_9PEZI</name>
<reference evidence="1" key="2">
    <citation type="submission" date="2023-05" db="EMBL/GenBank/DDBJ databases">
        <authorList>
            <consortium name="Lawrence Berkeley National Laboratory"/>
            <person name="Steindorff A."/>
            <person name="Hensen N."/>
            <person name="Bonometti L."/>
            <person name="Westerberg I."/>
            <person name="Brannstrom I.O."/>
            <person name="Guillou S."/>
            <person name="Cros-Aarteil S."/>
            <person name="Calhoun S."/>
            <person name="Haridas S."/>
            <person name="Kuo A."/>
            <person name="Mondo S."/>
            <person name="Pangilinan J."/>
            <person name="Riley R."/>
            <person name="Labutti K."/>
            <person name="Andreopoulos B."/>
            <person name="Lipzen A."/>
            <person name="Chen C."/>
            <person name="Yanf M."/>
            <person name="Daum C."/>
            <person name="Ng V."/>
            <person name="Clum A."/>
            <person name="Ohm R."/>
            <person name="Martin F."/>
            <person name="Silar P."/>
            <person name="Natvig D."/>
            <person name="Lalanne C."/>
            <person name="Gautier V."/>
            <person name="Ament-Velasquez S.L."/>
            <person name="Kruys A."/>
            <person name="Hutchinson M.I."/>
            <person name="Powell A.J."/>
            <person name="Barry K."/>
            <person name="Miller A.N."/>
            <person name="Grigoriev I.V."/>
            <person name="Debuchy R."/>
            <person name="Gladieux P."/>
            <person name="Thoren M.H."/>
            <person name="Johannesson H."/>
        </authorList>
    </citation>
    <scope>NUCLEOTIDE SEQUENCE</scope>
    <source>
        <strain evidence="1">CBS 359.72</strain>
    </source>
</reference>
<reference evidence="1" key="1">
    <citation type="journal article" date="2023" name="Mol. Phylogenet. Evol.">
        <title>Genome-scale phylogeny and comparative genomics of the fungal order Sordariales.</title>
        <authorList>
            <person name="Hensen N."/>
            <person name="Bonometti L."/>
            <person name="Westerberg I."/>
            <person name="Brannstrom I.O."/>
            <person name="Guillou S."/>
            <person name="Cros-Aarteil S."/>
            <person name="Calhoun S."/>
            <person name="Haridas S."/>
            <person name="Kuo A."/>
            <person name="Mondo S."/>
            <person name="Pangilinan J."/>
            <person name="Riley R."/>
            <person name="LaButti K."/>
            <person name="Andreopoulos B."/>
            <person name="Lipzen A."/>
            <person name="Chen C."/>
            <person name="Yan M."/>
            <person name="Daum C."/>
            <person name="Ng V."/>
            <person name="Clum A."/>
            <person name="Steindorff A."/>
            <person name="Ohm R.A."/>
            <person name="Martin F."/>
            <person name="Silar P."/>
            <person name="Natvig D.O."/>
            <person name="Lalanne C."/>
            <person name="Gautier V."/>
            <person name="Ament-Velasquez S.L."/>
            <person name="Kruys A."/>
            <person name="Hutchinson M.I."/>
            <person name="Powell A.J."/>
            <person name="Barry K."/>
            <person name="Miller A.N."/>
            <person name="Grigoriev I.V."/>
            <person name="Debuchy R."/>
            <person name="Gladieux P."/>
            <person name="Hiltunen Thoren M."/>
            <person name="Johannesson H."/>
        </authorList>
    </citation>
    <scope>NUCLEOTIDE SEQUENCE</scope>
    <source>
        <strain evidence="1">CBS 359.72</strain>
    </source>
</reference>
<evidence type="ECO:0000313" key="2">
    <source>
        <dbReference type="Proteomes" id="UP001303647"/>
    </source>
</evidence>
<sequence length="243" mass="26962">MTGCPSAVPHWNRLQSQLAFVIASLEAYISVLTETEYFYRSVLGGRFQHALEEFLKLIVTGDMKKFLWTIYGQKNGGDTDLCVAGPVSVALGMSRAHLVHSLLRLFPCGPFPPSPLQRPVIQIAKAAPVRADSDAFDVRSHLLLEGHRAEQGIMTVLRDRFELDMDAYDMVNGMTLTALYVGLIATSGSVPISQLEYLLKMSPKPNRVAPTATPQLLTLILDHYPSSMTIMLTEEHNPFHRPV</sequence>
<organism evidence="1 2">
    <name type="scientific">Corynascus novoguineensis</name>
    <dbReference type="NCBI Taxonomy" id="1126955"/>
    <lineage>
        <taxon>Eukaryota</taxon>
        <taxon>Fungi</taxon>
        <taxon>Dikarya</taxon>
        <taxon>Ascomycota</taxon>
        <taxon>Pezizomycotina</taxon>
        <taxon>Sordariomycetes</taxon>
        <taxon>Sordariomycetidae</taxon>
        <taxon>Sordariales</taxon>
        <taxon>Chaetomiaceae</taxon>
        <taxon>Corynascus</taxon>
    </lineage>
</organism>
<proteinExistence type="predicted"/>
<evidence type="ECO:0000313" key="1">
    <source>
        <dbReference type="EMBL" id="KAK4243778.1"/>
    </source>
</evidence>
<gene>
    <name evidence="1" type="ORF">C7999DRAFT_35885</name>
</gene>
<dbReference type="AlphaFoldDB" id="A0AAN7CKH2"/>
<protein>
    <submittedName>
        <fullName evidence="1">Uncharacterized protein</fullName>
    </submittedName>
</protein>
<accession>A0AAN7CKH2</accession>
<dbReference type="Proteomes" id="UP001303647">
    <property type="component" value="Unassembled WGS sequence"/>
</dbReference>
<comment type="caution">
    <text evidence="1">The sequence shown here is derived from an EMBL/GenBank/DDBJ whole genome shotgun (WGS) entry which is preliminary data.</text>
</comment>